<feature type="transmembrane region" description="Helical" evidence="1">
    <location>
        <begin position="6"/>
        <end position="32"/>
    </location>
</feature>
<evidence type="ECO:0000256" key="1">
    <source>
        <dbReference type="SAM" id="Phobius"/>
    </source>
</evidence>
<dbReference type="AlphaFoldDB" id="A0A401U5C1"/>
<dbReference type="RefSeq" id="WP_127120765.1">
    <property type="nucleotide sequence ID" value="NZ_BHXQ01000001.1"/>
</dbReference>
<comment type="caution">
    <text evidence="2">The sequence shown here is derived from an EMBL/GenBank/DDBJ whole genome shotgun (WGS) entry which is preliminary data.</text>
</comment>
<name>A0A401U5C1_9BACT</name>
<accession>A0A401U5C1</accession>
<gene>
    <name evidence="2" type="ORF">SanaruYs_03260</name>
</gene>
<reference evidence="2 3" key="1">
    <citation type="submission" date="2018-11" db="EMBL/GenBank/DDBJ databases">
        <title>Chryseotalea sanarue gen. nov., sp., nov., a member of the family Cytophagaceae, isolated from a brackish lake in Hamamatsu Japan.</title>
        <authorList>
            <person name="Maejima Y."/>
            <person name="Iino T."/>
            <person name="Muraguchi Y."/>
            <person name="Fukuda K."/>
            <person name="Ohkuma M."/>
            <person name="Moriuchi R."/>
            <person name="Dohra H."/>
            <person name="Kimbara K."/>
            <person name="Shintani M."/>
        </authorList>
    </citation>
    <scope>NUCLEOTIDE SEQUENCE [LARGE SCALE GENOMIC DNA]</scope>
    <source>
        <strain evidence="2 3">Ys</strain>
    </source>
</reference>
<sequence length="72" mass="8173">MNNILLLGIGGTEAFVMLLLGLAIIIIIFLVLRGLTLWYWKIDTIVSYQAKQIKLLQEILEVSKKQNENVNS</sequence>
<keyword evidence="1" id="KW-1133">Transmembrane helix</keyword>
<organism evidence="2 3">
    <name type="scientific">Chryseotalea sanaruensis</name>
    <dbReference type="NCBI Taxonomy" id="2482724"/>
    <lineage>
        <taxon>Bacteria</taxon>
        <taxon>Pseudomonadati</taxon>
        <taxon>Bacteroidota</taxon>
        <taxon>Cytophagia</taxon>
        <taxon>Cytophagales</taxon>
        <taxon>Chryseotaleaceae</taxon>
        <taxon>Chryseotalea</taxon>
    </lineage>
</organism>
<keyword evidence="1" id="KW-0472">Membrane</keyword>
<keyword evidence="1" id="KW-0812">Transmembrane</keyword>
<protein>
    <submittedName>
        <fullName evidence="2">Uncharacterized protein</fullName>
    </submittedName>
</protein>
<evidence type="ECO:0000313" key="2">
    <source>
        <dbReference type="EMBL" id="GCC50111.1"/>
    </source>
</evidence>
<dbReference type="OrthoDB" id="773251at2"/>
<proteinExistence type="predicted"/>
<dbReference type="Proteomes" id="UP000288227">
    <property type="component" value="Unassembled WGS sequence"/>
</dbReference>
<keyword evidence="3" id="KW-1185">Reference proteome</keyword>
<evidence type="ECO:0000313" key="3">
    <source>
        <dbReference type="Proteomes" id="UP000288227"/>
    </source>
</evidence>
<dbReference type="EMBL" id="BHXQ01000001">
    <property type="protein sequence ID" value="GCC50111.1"/>
    <property type="molecule type" value="Genomic_DNA"/>
</dbReference>